<sequence length="296" mass="33135">MNSDQENNSQPTATNYANGEAEPTATSADEQPTQAASEKNTSDASLTTPDTTATQPHDNDAPSDDTIADKAAEQPAKKQPTWRQHFWQRYCQYVRRGVLHPSWSQQDKGRYFGFISIVIISLFNALTATLLMNQLEERLSYIRLIDPQLGIGYDSTGIGFFVKIFLLSILLYVVYSLIGWLLHYWVQGDHQTGYNSYVTLLMRQNSIILPLTALMMFLALIAASTLFGVIAALFILECVLAIVSLGISLYHERHRESLDSMYVIILAIVLSLFIGLLILKVSMMPVIVRILELLLA</sequence>
<keyword evidence="2" id="KW-1133">Transmembrane helix</keyword>
<evidence type="ECO:0000313" key="3">
    <source>
        <dbReference type="EMBL" id="MBU3851381.1"/>
    </source>
</evidence>
<accession>A0A948TJ25</accession>
<comment type="caution">
    <text evidence="3">The sequence shown here is derived from an EMBL/GenBank/DDBJ whole genome shotgun (WGS) entry which is preliminary data.</text>
</comment>
<dbReference type="InterPro" id="IPR046481">
    <property type="entry name" value="DUF6574"/>
</dbReference>
<keyword evidence="2" id="KW-0472">Membrane</keyword>
<protein>
    <submittedName>
        <fullName evidence="3">Uncharacterized protein</fullName>
    </submittedName>
</protein>
<reference evidence="3" key="2">
    <citation type="submission" date="2021-04" db="EMBL/GenBank/DDBJ databases">
        <authorList>
            <person name="Gilroy R."/>
        </authorList>
    </citation>
    <scope>NUCLEOTIDE SEQUENCE</scope>
    <source>
        <strain evidence="3">F6-6636</strain>
    </source>
</reference>
<feature type="region of interest" description="Disordered" evidence="1">
    <location>
        <begin position="1"/>
        <end position="66"/>
    </location>
</feature>
<evidence type="ECO:0000313" key="4">
    <source>
        <dbReference type="Proteomes" id="UP000777303"/>
    </source>
</evidence>
<gene>
    <name evidence="3" type="ORF">H9901_01610</name>
</gene>
<feature type="transmembrane region" description="Helical" evidence="2">
    <location>
        <begin position="164"/>
        <end position="186"/>
    </location>
</feature>
<feature type="transmembrane region" description="Helical" evidence="2">
    <location>
        <begin position="207"/>
        <end position="223"/>
    </location>
</feature>
<evidence type="ECO:0000256" key="2">
    <source>
        <dbReference type="SAM" id="Phobius"/>
    </source>
</evidence>
<dbReference type="Pfam" id="PF20214">
    <property type="entry name" value="DUF6574"/>
    <property type="match status" value="1"/>
</dbReference>
<keyword evidence="2" id="KW-0812">Transmembrane</keyword>
<name>A0A948TJ25_9LACO</name>
<feature type="transmembrane region" description="Helical" evidence="2">
    <location>
        <begin position="229"/>
        <end position="250"/>
    </location>
</feature>
<dbReference type="AlphaFoldDB" id="A0A948TJ25"/>
<feature type="transmembrane region" description="Helical" evidence="2">
    <location>
        <begin position="262"/>
        <end position="288"/>
    </location>
</feature>
<proteinExistence type="predicted"/>
<evidence type="ECO:0000256" key="1">
    <source>
        <dbReference type="SAM" id="MobiDB-lite"/>
    </source>
</evidence>
<organism evidence="3 4">
    <name type="scientific">Candidatus Paralactobacillus gallistercoris</name>
    <dbReference type="NCBI Taxonomy" id="2838724"/>
    <lineage>
        <taxon>Bacteria</taxon>
        <taxon>Bacillati</taxon>
        <taxon>Bacillota</taxon>
        <taxon>Bacilli</taxon>
        <taxon>Lactobacillales</taxon>
        <taxon>Lactobacillaceae</taxon>
        <taxon>Lactobacillus</taxon>
    </lineage>
</organism>
<feature type="compositionally biased region" description="Polar residues" evidence="1">
    <location>
        <begin position="24"/>
        <end position="56"/>
    </location>
</feature>
<reference evidence="3" key="1">
    <citation type="journal article" date="2021" name="PeerJ">
        <title>Extensive microbial diversity within the chicken gut microbiome revealed by metagenomics and culture.</title>
        <authorList>
            <person name="Gilroy R."/>
            <person name="Ravi A."/>
            <person name="Getino M."/>
            <person name="Pursley I."/>
            <person name="Horton D.L."/>
            <person name="Alikhan N.F."/>
            <person name="Baker D."/>
            <person name="Gharbi K."/>
            <person name="Hall N."/>
            <person name="Watson M."/>
            <person name="Adriaenssens E.M."/>
            <person name="Foster-Nyarko E."/>
            <person name="Jarju S."/>
            <person name="Secka A."/>
            <person name="Antonio M."/>
            <person name="Oren A."/>
            <person name="Chaudhuri R.R."/>
            <person name="La Ragione R."/>
            <person name="Hildebrand F."/>
            <person name="Pallen M.J."/>
        </authorList>
    </citation>
    <scope>NUCLEOTIDE SEQUENCE</scope>
    <source>
        <strain evidence="3">F6-6636</strain>
    </source>
</reference>
<dbReference type="Proteomes" id="UP000777303">
    <property type="component" value="Unassembled WGS sequence"/>
</dbReference>
<feature type="compositionally biased region" description="Polar residues" evidence="1">
    <location>
        <begin position="1"/>
        <end position="17"/>
    </location>
</feature>
<dbReference type="EMBL" id="JAHLFS010000022">
    <property type="protein sequence ID" value="MBU3851381.1"/>
    <property type="molecule type" value="Genomic_DNA"/>
</dbReference>
<feature type="transmembrane region" description="Helical" evidence="2">
    <location>
        <begin position="111"/>
        <end position="132"/>
    </location>
</feature>